<dbReference type="Pfam" id="PF00059">
    <property type="entry name" value="Lectin_C"/>
    <property type="match status" value="1"/>
</dbReference>
<organism evidence="2 3">
    <name type="scientific">Periophthalmus magnuspinnatus</name>
    <dbReference type="NCBI Taxonomy" id="409849"/>
    <lineage>
        <taxon>Eukaryota</taxon>
        <taxon>Metazoa</taxon>
        <taxon>Chordata</taxon>
        <taxon>Craniata</taxon>
        <taxon>Vertebrata</taxon>
        <taxon>Euteleostomi</taxon>
        <taxon>Actinopterygii</taxon>
        <taxon>Neopterygii</taxon>
        <taxon>Teleostei</taxon>
        <taxon>Neoteleostei</taxon>
        <taxon>Acanthomorphata</taxon>
        <taxon>Gobiaria</taxon>
        <taxon>Gobiiformes</taxon>
        <taxon>Gobioidei</taxon>
        <taxon>Gobiidae</taxon>
        <taxon>Oxudercinae</taxon>
        <taxon>Periophthalmus</taxon>
    </lineage>
</organism>
<proteinExistence type="predicted"/>
<dbReference type="Ensembl" id="ENSPMGT00000015615.1">
    <property type="protein sequence ID" value="ENSPMGP00000014644.1"/>
    <property type="gene ID" value="ENSPMGG00000012002.1"/>
</dbReference>
<dbReference type="SUPFAM" id="SSF56436">
    <property type="entry name" value="C-type lectin-like"/>
    <property type="match status" value="1"/>
</dbReference>
<sequence length="157" mass="17326">TGAFFIRSMGLSVLPKDTMTAFICGTWNHTANLFAHYSAMATWRTAQDTCRNNHMDLVTVTSTEINSAVQGLVTAGHEAWIGLFRDAWEWSDGSDTSYRSWVDGGDGDGDCAAASVEHEGFWSVTQCTEKLPFVCEGGEALELWPQSRSFPSLSYWP</sequence>
<evidence type="ECO:0000313" key="2">
    <source>
        <dbReference type="Ensembl" id="ENSPMGP00000014644.1"/>
    </source>
</evidence>
<name>A0A3B4ADB8_9GOBI</name>
<evidence type="ECO:0000313" key="3">
    <source>
        <dbReference type="Proteomes" id="UP000261520"/>
    </source>
</evidence>
<dbReference type="SMART" id="SM00034">
    <property type="entry name" value="CLECT"/>
    <property type="match status" value="1"/>
</dbReference>
<dbReference type="PANTHER" id="PTHR45784">
    <property type="entry name" value="C-TYPE LECTIN DOMAIN FAMILY 20 MEMBER A-RELATED"/>
    <property type="match status" value="1"/>
</dbReference>
<dbReference type="PROSITE" id="PS50041">
    <property type="entry name" value="C_TYPE_LECTIN_2"/>
    <property type="match status" value="1"/>
</dbReference>
<reference evidence="2" key="1">
    <citation type="submission" date="2025-08" db="UniProtKB">
        <authorList>
            <consortium name="Ensembl"/>
        </authorList>
    </citation>
    <scope>IDENTIFICATION</scope>
</reference>
<keyword evidence="3" id="KW-1185">Reference proteome</keyword>
<evidence type="ECO:0000259" key="1">
    <source>
        <dbReference type="PROSITE" id="PS50041"/>
    </source>
</evidence>
<dbReference type="PANTHER" id="PTHR45784:SF3">
    <property type="entry name" value="C-TYPE LECTIN DOMAIN FAMILY 4 MEMBER K-LIKE-RELATED"/>
    <property type="match status" value="1"/>
</dbReference>
<protein>
    <recommendedName>
        <fullName evidence="1">C-type lectin domain-containing protein</fullName>
    </recommendedName>
</protein>
<dbReference type="InterPro" id="IPR016186">
    <property type="entry name" value="C-type_lectin-like/link_sf"/>
</dbReference>
<dbReference type="AlphaFoldDB" id="A0A3B4ADB8"/>
<accession>A0A3B4ADB8</accession>
<feature type="domain" description="C-type lectin" evidence="1">
    <location>
        <begin position="29"/>
        <end position="136"/>
    </location>
</feature>
<reference evidence="2" key="2">
    <citation type="submission" date="2025-09" db="UniProtKB">
        <authorList>
            <consortium name="Ensembl"/>
        </authorList>
    </citation>
    <scope>IDENTIFICATION</scope>
</reference>
<dbReference type="InterPro" id="IPR001304">
    <property type="entry name" value="C-type_lectin-like"/>
</dbReference>
<dbReference type="Gene3D" id="3.10.100.10">
    <property type="entry name" value="Mannose-Binding Protein A, subunit A"/>
    <property type="match status" value="1"/>
</dbReference>
<dbReference type="InterPro" id="IPR016187">
    <property type="entry name" value="CTDL_fold"/>
</dbReference>
<dbReference type="STRING" id="409849.ENSPMGP00000014644"/>
<dbReference type="Proteomes" id="UP000261520">
    <property type="component" value="Unplaced"/>
</dbReference>